<organism evidence="3 4">
    <name type="scientific">Lentibacillus salinarum</name>
    <dbReference type="NCBI Taxonomy" id="446820"/>
    <lineage>
        <taxon>Bacteria</taxon>
        <taxon>Bacillati</taxon>
        <taxon>Bacillota</taxon>
        <taxon>Bacilli</taxon>
        <taxon>Bacillales</taxon>
        <taxon>Bacillaceae</taxon>
        <taxon>Lentibacillus</taxon>
    </lineage>
</organism>
<sequence>MDDFQIRSRQRIVREELEQLEDAQYISSDIHRQVVAAHDQYYVDLEQQEADAEKARQDMEIPVEDSSHELPKTEPVKEKKRLSPQEVRERNITWSLNLGVVMLLIGGLVLATSTWETLANWMKSGLITLVSVLFFGLAFVTMRVLKIEKTAFAFYVLGALFLPIAILSVGYFELLGSYFSFTGEGCYLFGAAGSAIMLPIYLQLAVKQSSRLFVWFSYVTITILAGFLLAALYLPVDGFYLGIMLFNALLVFIYTRLKDNQRIQLFTKEFVLYIQCNLVLSTLLMLTFYNHEMLYGFNVLLTAVLYFAMIYVTRHKEYSFVFSLMLIYGAYQLIEFSVVQEANAIVYALLGFVFLTIPRFMEDDHALKQIFRYTSAVVSACAFLYISFEGIIMRMNEPSFVLLLAYVLIALNFAFLANMTKRLLFAYLSPVFLLTALYEVVLFGREWFGYDKLMLPLFGMGLFLYIVFGCLMQMAFFQKMKESSRDVGGVVMLLAVLADFIVLNWWQAGTMLLLISMTALLMERYEQRAFLVKSSLWIHAVSLGFAVMMFYAAMGGDALYYDAGPMEAESFVLASLVILLASFGWKHINRMAFAEHAFFIAYGFYGLGMWLTFTFDVDAVLRAVIMLGGVALAYLLYRKTGWTVVSYVVSGLSLLFYMTVLYALHAEMVIQSDLFQSLQFVVGAVLLLLAGVLAGKHDANLRKSFGWIGHLFLPFALLTSLLFYGEKTVWAFLIAAAVYGISLRFARAEWQISSFLYGGFTAFWIGIVQWFVLLDLNEPIQYATLLTSIIMAIGWYVSKGKWTKRTAFYVIPFSVFGIFLFTLVPDFDATLFVVTLLYAVLTLFMMHREKWDLFTVVPLILVYGALWLYDDALLSSEYVMLFRLVGFAGVLVLAGWLIYPAIYQEQKDRKLPFNVDWYSIIAFIALYNLYAVTAEALWTKLLPGLLISLYLIGQRKRMPSIPAKWVMFVACVFLLQPYYVLLGNIQIPDLIERELYVLPWVAVVIVLKKITDGAYTKIVNNVQWATLVIVSLLLIQDGLASSTIYDALIIGVLSLASMLGGMAYQRKVFFFVGVGVLLLNIFLQTRAYWGNLPWWAYLLIAGSILIAVASYNEWHKQKTADGKTTMASKIYRRVIEKMKQWE</sequence>
<feature type="transmembrane region" description="Helical" evidence="2">
    <location>
        <begin position="455"/>
        <end position="475"/>
    </location>
</feature>
<gene>
    <name evidence="3" type="ORF">ACFQ4A_12145</name>
</gene>
<feature type="transmembrane region" description="Helical" evidence="2">
    <location>
        <begin position="487"/>
        <end position="503"/>
    </location>
</feature>
<feature type="transmembrane region" description="Helical" evidence="2">
    <location>
        <begin position="705"/>
        <end position="723"/>
    </location>
</feature>
<feature type="transmembrane region" description="Helical" evidence="2">
    <location>
        <begin position="1042"/>
        <end position="1061"/>
    </location>
</feature>
<feature type="transmembrane region" description="Helical" evidence="2">
    <location>
        <begin position="881"/>
        <end position="899"/>
    </location>
</feature>
<dbReference type="Proteomes" id="UP001597178">
    <property type="component" value="Unassembled WGS sequence"/>
</dbReference>
<feature type="transmembrane region" description="Helical" evidence="2">
    <location>
        <begin position="212"/>
        <end position="233"/>
    </location>
</feature>
<feature type="transmembrane region" description="Helical" evidence="2">
    <location>
        <begin position="1068"/>
        <end position="1088"/>
    </location>
</feature>
<keyword evidence="2" id="KW-0812">Transmembrane</keyword>
<feature type="transmembrane region" description="Helical" evidence="2">
    <location>
        <begin position="568"/>
        <end position="585"/>
    </location>
</feature>
<feature type="transmembrane region" description="Helical" evidence="2">
    <location>
        <begin position="911"/>
        <end position="930"/>
    </location>
</feature>
<comment type="caution">
    <text evidence="3">The sequence shown here is derived from an EMBL/GenBank/DDBJ whole genome shotgun (WGS) entry which is preliminary data.</text>
</comment>
<dbReference type="RefSeq" id="WP_382400928.1">
    <property type="nucleotide sequence ID" value="NZ_JBHTNH010000026.1"/>
</dbReference>
<feature type="transmembrane region" description="Helical" evidence="2">
    <location>
        <begin position="829"/>
        <end position="846"/>
    </location>
</feature>
<feature type="transmembrane region" description="Helical" evidence="2">
    <location>
        <begin position="806"/>
        <end position="823"/>
    </location>
</feature>
<feature type="transmembrane region" description="Helical" evidence="2">
    <location>
        <begin position="295"/>
        <end position="313"/>
    </location>
</feature>
<feature type="transmembrane region" description="Helical" evidence="2">
    <location>
        <begin position="121"/>
        <end position="140"/>
    </location>
</feature>
<feature type="transmembrane region" description="Helical" evidence="2">
    <location>
        <begin position="269"/>
        <end position="289"/>
    </location>
</feature>
<feature type="transmembrane region" description="Helical" evidence="2">
    <location>
        <begin position="755"/>
        <end position="774"/>
    </location>
</feature>
<feature type="transmembrane region" description="Helical" evidence="2">
    <location>
        <begin position="936"/>
        <end position="953"/>
    </location>
</feature>
<dbReference type="EMBL" id="JBHTNH010000026">
    <property type="protein sequence ID" value="MFD1362408.1"/>
    <property type="molecule type" value="Genomic_DNA"/>
</dbReference>
<feature type="transmembrane region" description="Helical" evidence="2">
    <location>
        <begin position="399"/>
        <end position="417"/>
    </location>
</feature>
<feature type="transmembrane region" description="Helical" evidence="2">
    <location>
        <begin position="965"/>
        <end position="983"/>
    </location>
</feature>
<evidence type="ECO:0000313" key="4">
    <source>
        <dbReference type="Proteomes" id="UP001597178"/>
    </source>
</evidence>
<feature type="transmembrane region" description="Helical" evidence="2">
    <location>
        <begin position="619"/>
        <end position="637"/>
    </location>
</feature>
<feature type="transmembrane region" description="Helical" evidence="2">
    <location>
        <begin position="537"/>
        <end position="556"/>
    </location>
</feature>
<feature type="transmembrane region" description="Helical" evidence="2">
    <location>
        <begin position="644"/>
        <end position="664"/>
    </location>
</feature>
<reference evidence="4" key="1">
    <citation type="journal article" date="2019" name="Int. J. Syst. Evol. Microbiol.">
        <title>The Global Catalogue of Microorganisms (GCM) 10K type strain sequencing project: providing services to taxonomists for standard genome sequencing and annotation.</title>
        <authorList>
            <consortium name="The Broad Institute Genomics Platform"/>
            <consortium name="The Broad Institute Genome Sequencing Center for Infectious Disease"/>
            <person name="Wu L."/>
            <person name="Ma J."/>
        </authorList>
    </citation>
    <scope>NUCLEOTIDE SEQUENCE [LARGE SCALE GENOMIC DNA]</scope>
    <source>
        <strain evidence="4">CCUG 54822</strain>
    </source>
</reference>
<keyword evidence="4" id="KW-1185">Reference proteome</keyword>
<evidence type="ECO:0008006" key="5">
    <source>
        <dbReference type="Google" id="ProtNLM"/>
    </source>
</evidence>
<protein>
    <recommendedName>
        <fullName evidence="5">DUF2157 domain-containing protein</fullName>
    </recommendedName>
</protein>
<feature type="transmembrane region" description="Helical" evidence="2">
    <location>
        <begin position="676"/>
        <end position="693"/>
    </location>
</feature>
<name>A0ABW3ZW65_9BACI</name>
<feature type="transmembrane region" description="Helical" evidence="2">
    <location>
        <begin position="94"/>
        <end position="115"/>
    </location>
</feature>
<proteinExistence type="predicted"/>
<feature type="transmembrane region" description="Helical" evidence="2">
    <location>
        <begin position="152"/>
        <end position="172"/>
    </location>
</feature>
<feature type="transmembrane region" description="Helical" evidence="2">
    <location>
        <begin position="597"/>
        <end position="613"/>
    </location>
</feature>
<feature type="transmembrane region" description="Helical" evidence="2">
    <location>
        <begin position="424"/>
        <end position="443"/>
    </location>
</feature>
<feature type="transmembrane region" description="Helical" evidence="2">
    <location>
        <begin position="1094"/>
        <end position="1111"/>
    </location>
</feature>
<evidence type="ECO:0000313" key="3">
    <source>
        <dbReference type="EMBL" id="MFD1362408.1"/>
    </source>
</evidence>
<feature type="transmembrane region" description="Helical" evidence="2">
    <location>
        <begin position="373"/>
        <end position="393"/>
    </location>
</feature>
<evidence type="ECO:0000256" key="1">
    <source>
        <dbReference type="SAM" id="MobiDB-lite"/>
    </source>
</evidence>
<feature type="transmembrane region" description="Helical" evidence="2">
    <location>
        <begin position="853"/>
        <end position="869"/>
    </location>
</feature>
<feature type="transmembrane region" description="Helical" evidence="2">
    <location>
        <begin position="729"/>
        <end position="746"/>
    </location>
</feature>
<accession>A0ABW3ZW65</accession>
<keyword evidence="2" id="KW-1133">Transmembrane helix</keyword>
<evidence type="ECO:0000256" key="2">
    <source>
        <dbReference type="SAM" id="Phobius"/>
    </source>
</evidence>
<feature type="region of interest" description="Disordered" evidence="1">
    <location>
        <begin position="54"/>
        <end position="82"/>
    </location>
</feature>
<feature type="transmembrane region" description="Helical" evidence="2">
    <location>
        <begin position="178"/>
        <end position="200"/>
    </location>
</feature>
<feature type="transmembrane region" description="Helical" evidence="2">
    <location>
        <begin position="239"/>
        <end position="257"/>
    </location>
</feature>
<feature type="transmembrane region" description="Helical" evidence="2">
    <location>
        <begin position="780"/>
        <end position="797"/>
    </location>
</feature>
<keyword evidence="2" id="KW-0472">Membrane</keyword>
<feature type="transmembrane region" description="Helical" evidence="2">
    <location>
        <begin position="344"/>
        <end position="361"/>
    </location>
</feature>